<accession>A0A7J6M188</accession>
<feature type="coiled-coil region" evidence="3">
    <location>
        <begin position="870"/>
        <end position="939"/>
    </location>
</feature>
<gene>
    <name evidence="6" type="ORF">FOL46_003743</name>
</gene>
<dbReference type="GO" id="GO:0005634">
    <property type="term" value="C:nucleus"/>
    <property type="evidence" value="ECO:0007669"/>
    <property type="project" value="UniProtKB-SubCell"/>
</dbReference>
<evidence type="ECO:0000256" key="2">
    <source>
        <dbReference type="PIRNR" id="PIRNR005719"/>
    </source>
</evidence>
<dbReference type="InterPro" id="IPR024704">
    <property type="entry name" value="SMC"/>
</dbReference>
<feature type="coiled-coil region" evidence="3">
    <location>
        <begin position="676"/>
        <end position="710"/>
    </location>
</feature>
<feature type="coiled-coil region" evidence="3">
    <location>
        <begin position="399"/>
        <end position="494"/>
    </location>
</feature>
<comment type="similarity">
    <text evidence="2">Belongs to the SMC family.</text>
</comment>
<reference evidence="6 7" key="1">
    <citation type="submission" date="2020-04" db="EMBL/GenBank/DDBJ databases">
        <title>Perkinsus olseni comparative genomics.</title>
        <authorList>
            <person name="Bogema D.R."/>
        </authorList>
    </citation>
    <scope>NUCLEOTIDE SEQUENCE [LARGE SCALE GENOMIC DNA]</scope>
    <source>
        <strain evidence="6">ATCC PRA-31</strain>
    </source>
</reference>
<dbReference type="GO" id="GO:0016887">
    <property type="term" value="F:ATP hydrolysis activity"/>
    <property type="evidence" value="ECO:0007669"/>
    <property type="project" value="InterPro"/>
</dbReference>
<proteinExistence type="inferred from homology"/>
<dbReference type="PANTHER" id="PTHR43977">
    <property type="entry name" value="STRUCTURAL MAINTENANCE OF CHROMOSOMES PROTEIN 3"/>
    <property type="match status" value="1"/>
</dbReference>
<comment type="caution">
    <text evidence="6">The sequence shown here is derived from an EMBL/GenBank/DDBJ whole genome shotgun (WGS) entry which is preliminary data.</text>
</comment>
<dbReference type="SUPFAM" id="SSF75553">
    <property type="entry name" value="Smc hinge domain"/>
    <property type="match status" value="1"/>
</dbReference>
<dbReference type="GO" id="GO:0005694">
    <property type="term" value="C:chromosome"/>
    <property type="evidence" value="ECO:0007669"/>
    <property type="project" value="InterPro"/>
</dbReference>
<feature type="domain" description="SMC hinge" evidence="5">
    <location>
        <begin position="516"/>
        <end position="637"/>
    </location>
</feature>
<evidence type="ECO:0000256" key="3">
    <source>
        <dbReference type="SAM" id="Coils"/>
    </source>
</evidence>
<dbReference type="SMART" id="SM00968">
    <property type="entry name" value="SMC_hinge"/>
    <property type="match status" value="1"/>
</dbReference>
<dbReference type="InterPro" id="IPR036277">
    <property type="entry name" value="SMC_hinge_sf"/>
</dbReference>
<dbReference type="InterPro" id="IPR027417">
    <property type="entry name" value="P-loop_NTPase"/>
</dbReference>
<dbReference type="Proteomes" id="UP000572268">
    <property type="component" value="Unassembled WGS sequence"/>
</dbReference>
<sequence>MHLKKLTIKGYKTYRDLTTIVDLHAGVNVFVGLNGSGKSNIFSAIRFALGGDGVTKEQQRRALLHESGGQQASSAFVEVTFDNSDGRIPVDKAEVVLRRTITITTDVYEWNGKEVAKAEVDSWLEGAGISNKLNTYCIVENGKVTALTQMSDAKRLDLLKEVSGAHVYDVRRAESLAVLETTRKKREHIAEVMNDIRGKLDRLDEEQQELQEARALTREKVAIESVIADREKRQYRERIKELERQASEVLADLRGERGVMTDMSAELGREKSAAEELMKELNDTSGRLTTLSKRREKLSREHAGLAGASEGLEHAAEQSTGEIEELRGRLEGAKEELNDVTISLEAKRAEVQGVEDEQDSLRSELAVMNGKREKLATKKGSGPSYASVEERNEYLSQKVESKSKRLEEVEGVLEKQTAQIGEDQQEIDHVTAEIARLEAESEAYSRQDSMADIEATERDITDTQNKIREKTKAIAGLREQESILSKERQELLEAVWRTAPPAVREGYTWLMESGIDGIHGLLIEHVDILEQYRLCAEVTGGISLFNVLVENDEVGEECLNFIREKQAEIGKPLRITLTPLEQVRAIINDVDYPRGELPDILPLIDAIESPDWARCAVEQVWRKHVLIPDLEIGSKLADFHLDGVTESGDTITWKGLMKGGYIDPRRYTRLRNWYRAEDLEEDLRKVGDAIAEAEGEVRQLRTTEAELKQHLVDLRFTAQTRFNAESARVRQANECREALHGLRNSLEIASKLNREYEAEKKQLKLDIAAIKAEIKTKKLPPGALTAAEAQQLENVEAEIKEREERMAQIAEGAAELADAIARLRARESFLSATRIPSLQDQLKGLELSHTDAAMSRRERERRQQWLAGELAEIEQELAICEERRAELEESTASKSKSVEGMEEEITESERAILKLTETYDEKKNEIADYEERFKIADAKLDEIVTGLSGNAERIEDETRKIGQGVTIRELQRRVLECKAELEKYPLVNNKAIEQFSQFDVQYKELMRGQDEMDQGQVAIDELITKLDGEKDNNIIKSFAQINEHFAATFRELVPTGAAKMKLLKRDPGLEDEREDDEEEHELGAAATVDEKTPKLGGRECCSAEMRRRNLLRERLQSIPTSRGQRTPPTELRDAAGVLRRGVAPGSDEVTKDIIEDTLPELGKSCNPSKGIFRTAPELSQGLVTPAIPSSARVLLAYAGVSVEVNFSSSAGHMRKMHELSGSQKSAVAVALLFAVLRSEQPPLYLLDEIDSALDAQYREAFARLISSVTNPNPLGHRPPPPAQVICSTFRPEICRIADRCYEVSIANRSSRVTLLSDYDQYFAQA</sequence>
<feature type="coiled-coil region" evidence="3">
    <location>
        <begin position="189"/>
        <end position="364"/>
    </location>
</feature>
<evidence type="ECO:0000313" key="6">
    <source>
        <dbReference type="EMBL" id="KAF4665323.1"/>
    </source>
</evidence>
<protein>
    <recommendedName>
        <fullName evidence="2">Structural maintenance of chromosomes protein</fullName>
    </recommendedName>
</protein>
<dbReference type="PIRSF" id="PIRSF005719">
    <property type="entry name" value="SMC"/>
    <property type="match status" value="1"/>
</dbReference>
<dbReference type="Pfam" id="PF06470">
    <property type="entry name" value="SMC_hinge"/>
    <property type="match status" value="1"/>
</dbReference>
<dbReference type="Gene3D" id="3.40.50.300">
    <property type="entry name" value="P-loop containing nucleotide triphosphate hydrolases"/>
    <property type="match status" value="2"/>
</dbReference>
<dbReference type="EMBL" id="JABANN010000236">
    <property type="protein sequence ID" value="KAF4665323.1"/>
    <property type="molecule type" value="Genomic_DNA"/>
</dbReference>
<dbReference type="GO" id="GO:0051276">
    <property type="term" value="P:chromosome organization"/>
    <property type="evidence" value="ECO:0007669"/>
    <property type="project" value="InterPro"/>
</dbReference>
<dbReference type="SUPFAM" id="SSF57997">
    <property type="entry name" value="Tropomyosin"/>
    <property type="match status" value="1"/>
</dbReference>
<feature type="coiled-coil region" evidence="3">
    <location>
        <begin position="739"/>
        <end position="812"/>
    </location>
</feature>
<evidence type="ECO:0000256" key="4">
    <source>
        <dbReference type="SAM" id="MobiDB-lite"/>
    </source>
</evidence>
<comment type="subcellular location">
    <subcellularLocation>
        <location evidence="2">Nucleus</location>
    </subcellularLocation>
</comment>
<dbReference type="InterPro" id="IPR010935">
    <property type="entry name" value="SMC_hinge"/>
</dbReference>
<evidence type="ECO:0000256" key="1">
    <source>
        <dbReference type="ARBA" id="ARBA00023054"/>
    </source>
</evidence>
<evidence type="ECO:0000313" key="7">
    <source>
        <dbReference type="Proteomes" id="UP000572268"/>
    </source>
</evidence>
<dbReference type="InterPro" id="IPR003395">
    <property type="entry name" value="RecF/RecN/SMC_N"/>
</dbReference>
<feature type="compositionally biased region" description="Acidic residues" evidence="4">
    <location>
        <begin position="1071"/>
        <end position="1080"/>
    </location>
</feature>
<dbReference type="SUPFAM" id="SSF52540">
    <property type="entry name" value="P-loop containing nucleoside triphosphate hydrolases"/>
    <property type="match status" value="1"/>
</dbReference>
<keyword evidence="2" id="KW-0539">Nucleus</keyword>
<feature type="region of interest" description="Disordered" evidence="4">
    <location>
        <begin position="1065"/>
        <end position="1084"/>
    </location>
</feature>
<name>A0A7J6M188_PEROL</name>
<organism evidence="6 7">
    <name type="scientific">Perkinsus olseni</name>
    <name type="common">Perkinsus atlanticus</name>
    <dbReference type="NCBI Taxonomy" id="32597"/>
    <lineage>
        <taxon>Eukaryota</taxon>
        <taxon>Sar</taxon>
        <taxon>Alveolata</taxon>
        <taxon>Perkinsozoa</taxon>
        <taxon>Perkinsea</taxon>
        <taxon>Perkinsida</taxon>
        <taxon>Perkinsidae</taxon>
        <taxon>Perkinsus</taxon>
    </lineage>
</organism>
<dbReference type="GO" id="GO:0005524">
    <property type="term" value="F:ATP binding"/>
    <property type="evidence" value="ECO:0007669"/>
    <property type="project" value="InterPro"/>
</dbReference>
<dbReference type="Gene3D" id="1.20.1060.20">
    <property type="match status" value="1"/>
</dbReference>
<evidence type="ECO:0000259" key="5">
    <source>
        <dbReference type="SMART" id="SM00968"/>
    </source>
</evidence>
<keyword evidence="1 3" id="KW-0175">Coiled coil</keyword>
<dbReference type="Pfam" id="PF02463">
    <property type="entry name" value="SMC_N"/>
    <property type="match status" value="1"/>
</dbReference>